<organism evidence="1 2">
    <name type="scientific">Meloidogyne enterolobii</name>
    <name type="common">Root-knot nematode worm</name>
    <name type="synonym">Meloidogyne mayaguensis</name>
    <dbReference type="NCBI Taxonomy" id="390850"/>
    <lineage>
        <taxon>Eukaryota</taxon>
        <taxon>Metazoa</taxon>
        <taxon>Ecdysozoa</taxon>
        <taxon>Nematoda</taxon>
        <taxon>Chromadorea</taxon>
        <taxon>Rhabditida</taxon>
        <taxon>Tylenchina</taxon>
        <taxon>Tylenchomorpha</taxon>
        <taxon>Tylenchoidea</taxon>
        <taxon>Meloidogynidae</taxon>
        <taxon>Meloidogyninae</taxon>
        <taxon>Meloidogyne</taxon>
    </lineage>
</organism>
<protein>
    <submittedName>
        <fullName evidence="1">Uncharacterized protein</fullName>
    </submittedName>
</protein>
<evidence type="ECO:0000313" key="2">
    <source>
        <dbReference type="Proteomes" id="UP001497535"/>
    </source>
</evidence>
<comment type="caution">
    <text evidence="1">The sequence shown here is derived from an EMBL/GenBank/DDBJ whole genome shotgun (WGS) entry which is preliminary data.</text>
</comment>
<accession>A0ACB0ZL25</accession>
<reference evidence="1" key="1">
    <citation type="submission" date="2023-11" db="EMBL/GenBank/DDBJ databases">
        <authorList>
            <person name="Poullet M."/>
        </authorList>
    </citation>
    <scope>NUCLEOTIDE SEQUENCE</scope>
    <source>
        <strain evidence="1">E1834</strain>
    </source>
</reference>
<dbReference type="Proteomes" id="UP001497535">
    <property type="component" value="Unassembled WGS sequence"/>
</dbReference>
<sequence length="92" mass="9893">MHLINLSQLLQSFISIKFSSLKLLAQILIPAVLSSNSFSLFSSLIWKLSSLGQFSFGPSSQTGPYHHCLFARNSNGVQPLVPMSAGLPSVGT</sequence>
<gene>
    <name evidence="1" type="ORF">MENTE1834_LOCUS26058</name>
</gene>
<proteinExistence type="predicted"/>
<dbReference type="EMBL" id="CAVMJV010000037">
    <property type="protein sequence ID" value="CAK5078983.1"/>
    <property type="molecule type" value="Genomic_DNA"/>
</dbReference>
<keyword evidence="2" id="KW-1185">Reference proteome</keyword>
<name>A0ACB0ZL25_MELEN</name>
<evidence type="ECO:0000313" key="1">
    <source>
        <dbReference type="EMBL" id="CAK5078983.1"/>
    </source>
</evidence>